<evidence type="ECO:0000259" key="1">
    <source>
        <dbReference type="Pfam" id="PF07727"/>
    </source>
</evidence>
<evidence type="ECO:0000313" key="3">
    <source>
        <dbReference type="EMBL" id="MBW0559598.1"/>
    </source>
</evidence>
<protein>
    <recommendedName>
        <fullName evidence="5">Reverse transcriptase Ty1/copia-type domain-containing protein</fullName>
    </recommendedName>
</protein>
<dbReference type="Proteomes" id="UP000765509">
    <property type="component" value="Unassembled WGS sequence"/>
</dbReference>
<name>A0A9Q3JAT4_9BASI</name>
<dbReference type="InterPro" id="IPR013103">
    <property type="entry name" value="RVT_2"/>
</dbReference>
<accession>A0A9Q3JAT4</accession>
<keyword evidence="4" id="KW-1185">Reference proteome</keyword>
<feature type="domain" description="Retroviral polymerase SH3-like" evidence="2">
    <location>
        <begin position="12"/>
        <end position="65"/>
    </location>
</feature>
<evidence type="ECO:0008006" key="5">
    <source>
        <dbReference type="Google" id="ProtNLM"/>
    </source>
</evidence>
<reference evidence="3" key="1">
    <citation type="submission" date="2021-03" db="EMBL/GenBank/DDBJ databases">
        <title>Draft genome sequence of rust myrtle Austropuccinia psidii MF-1, a brazilian biotype.</title>
        <authorList>
            <person name="Quecine M.C."/>
            <person name="Pachon D.M.R."/>
            <person name="Bonatelli M.L."/>
            <person name="Correr F.H."/>
            <person name="Franceschini L.M."/>
            <person name="Leite T.F."/>
            <person name="Margarido G.R.A."/>
            <person name="Almeida C.A."/>
            <person name="Ferrarezi J.A."/>
            <person name="Labate C.A."/>
        </authorList>
    </citation>
    <scope>NUCLEOTIDE SEQUENCE</scope>
    <source>
        <strain evidence="3">MF-1</strain>
    </source>
</reference>
<gene>
    <name evidence="3" type="ORF">O181_099313</name>
</gene>
<dbReference type="Pfam" id="PF07727">
    <property type="entry name" value="RVT_2"/>
    <property type="match status" value="1"/>
</dbReference>
<dbReference type="InterPro" id="IPR057670">
    <property type="entry name" value="SH3_retrovirus"/>
</dbReference>
<comment type="caution">
    <text evidence="3">The sequence shown here is derived from an EMBL/GenBank/DDBJ whole genome shotgun (WGS) entry which is preliminary data.</text>
</comment>
<dbReference type="EMBL" id="AVOT02068335">
    <property type="protein sequence ID" value="MBW0559598.1"/>
    <property type="molecule type" value="Genomic_DNA"/>
</dbReference>
<sequence>MLHVLGTKSFIYNHKFKKDFMPRETVGFHLGVSEDSKGWLFWVPVKNTIIKLASVPFDESTLYDGMVNASDVHSIQVKKMFNGSMISELCKQDDLLGNISKNNASEISILSTYDGAMILIKKTDWIHAVGDEITSMEVEEVFTSVPLSNTSREVPHKSILGMKWVFTKKPERFKAWLVAQGFWQIHGINYDKTFAPTPTFNLLRLLFSTACLQCWKIRTFDVKVAFLHSLIDKPVYVRPPKGMDVPKHNVLKLRKALYGTKQAS</sequence>
<proteinExistence type="predicted"/>
<dbReference type="AlphaFoldDB" id="A0A9Q3JAT4"/>
<evidence type="ECO:0000313" key="4">
    <source>
        <dbReference type="Proteomes" id="UP000765509"/>
    </source>
</evidence>
<dbReference type="OrthoDB" id="430476at2759"/>
<organism evidence="3 4">
    <name type="scientific">Austropuccinia psidii MF-1</name>
    <dbReference type="NCBI Taxonomy" id="1389203"/>
    <lineage>
        <taxon>Eukaryota</taxon>
        <taxon>Fungi</taxon>
        <taxon>Dikarya</taxon>
        <taxon>Basidiomycota</taxon>
        <taxon>Pucciniomycotina</taxon>
        <taxon>Pucciniomycetes</taxon>
        <taxon>Pucciniales</taxon>
        <taxon>Sphaerophragmiaceae</taxon>
        <taxon>Austropuccinia</taxon>
    </lineage>
</organism>
<dbReference type="Pfam" id="PF25597">
    <property type="entry name" value="SH3_retrovirus"/>
    <property type="match status" value="1"/>
</dbReference>
<evidence type="ECO:0000259" key="2">
    <source>
        <dbReference type="Pfam" id="PF25597"/>
    </source>
</evidence>
<feature type="domain" description="Reverse transcriptase Ty1/copia-type" evidence="1">
    <location>
        <begin position="159"/>
        <end position="263"/>
    </location>
</feature>